<dbReference type="Gene3D" id="1.20.1280.50">
    <property type="match status" value="1"/>
</dbReference>
<comment type="caution">
    <text evidence="2">The sequence shown here is derived from an EMBL/GenBank/DDBJ whole genome shotgun (WGS) entry which is preliminary data.</text>
</comment>
<dbReference type="OrthoDB" id="1165252at2759"/>
<dbReference type="InterPro" id="IPR001810">
    <property type="entry name" value="F-box_dom"/>
</dbReference>
<organism evidence="2 3">
    <name type="scientific">Pyrus ussuriensis x Pyrus communis</name>
    <dbReference type="NCBI Taxonomy" id="2448454"/>
    <lineage>
        <taxon>Eukaryota</taxon>
        <taxon>Viridiplantae</taxon>
        <taxon>Streptophyta</taxon>
        <taxon>Embryophyta</taxon>
        <taxon>Tracheophyta</taxon>
        <taxon>Spermatophyta</taxon>
        <taxon>Magnoliopsida</taxon>
        <taxon>eudicotyledons</taxon>
        <taxon>Gunneridae</taxon>
        <taxon>Pentapetalae</taxon>
        <taxon>rosids</taxon>
        <taxon>fabids</taxon>
        <taxon>Rosales</taxon>
        <taxon>Rosaceae</taxon>
        <taxon>Amygdaloideae</taxon>
        <taxon>Maleae</taxon>
        <taxon>Pyrus</taxon>
    </lineage>
</organism>
<evidence type="ECO:0000259" key="1">
    <source>
        <dbReference type="SMART" id="SM00256"/>
    </source>
</evidence>
<dbReference type="SMART" id="SM00256">
    <property type="entry name" value="FBOX"/>
    <property type="match status" value="1"/>
</dbReference>
<sequence>MPIRKVSPETRMKLTQVVFAIFQVTFSYCRLSIKLFSLPLHFVLHKLASAKVRVKTTFPLINIRTSRWSGELPVEIMQLILRRLCVSDHLRCGTVCRSWRAAVSATKPKGCPQLPWLMLRSHPFSLEEHRFLSLGDQKTYKSSSINPNDYISRRDCVGSVEGWLIMIDSEFWRPEGFLYPWSFGLHLLDYNLKYPYATVNFFLNPTSGARVMLPSQSTVRYGYSSRPFFFKKIVASSVPITTSSPGHHRQLNPSCFVAGLSAGGRYLAFCRPTDKLWTRIDPMPDARRLRIQDIEIIDGRLFASIRNSSELIVYDLETLYVDDHANAGPCGSIYRRPPKMLVMLHPRPVPSLHSTNTMPGVVRYTECEKVYLAKDPTSKDLFMIFHHVSFAYEEEPIIPWSGLGCNYVIPPQTHGFRVFKLECNNSGSRWKKVDDLGDRILFMSEASNKVISASSLTSPHYTTEFEENCIYFAFDNPCLASPSTGRDFGIFSLANDSIKRFTVPGEEPRTSLFHSKTVWFTPNFQQLD</sequence>
<dbReference type="InterPro" id="IPR005174">
    <property type="entry name" value="KIB1-4_b-propeller"/>
</dbReference>
<evidence type="ECO:0000313" key="3">
    <source>
        <dbReference type="Proteomes" id="UP000327157"/>
    </source>
</evidence>
<proteinExistence type="predicted"/>
<reference evidence="2 3" key="1">
    <citation type="submission" date="2019-09" db="EMBL/GenBank/DDBJ databases">
        <authorList>
            <person name="Ou C."/>
        </authorList>
    </citation>
    <scope>NUCLEOTIDE SEQUENCE [LARGE SCALE GENOMIC DNA]</scope>
    <source>
        <strain evidence="2">S2</strain>
        <tissue evidence="2">Leaf</tissue>
    </source>
</reference>
<name>A0A5N5GG11_9ROSA</name>
<dbReference type="Pfam" id="PF12937">
    <property type="entry name" value="F-box-like"/>
    <property type="match status" value="1"/>
</dbReference>
<reference evidence="3" key="2">
    <citation type="submission" date="2019-10" db="EMBL/GenBank/DDBJ databases">
        <title>A de novo genome assembly of a pear dwarfing rootstock.</title>
        <authorList>
            <person name="Wang F."/>
            <person name="Wang J."/>
            <person name="Li S."/>
            <person name="Zhang Y."/>
            <person name="Fang M."/>
            <person name="Ma L."/>
            <person name="Zhao Y."/>
            <person name="Jiang S."/>
        </authorList>
    </citation>
    <scope>NUCLEOTIDE SEQUENCE [LARGE SCALE GENOMIC DNA]</scope>
</reference>
<dbReference type="SUPFAM" id="SSF81383">
    <property type="entry name" value="F-box domain"/>
    <property type="match status" value="1"/>
</dbReference>
<dbReference type="PANTHER" id="PTHR44259">
    <property type="entry name" value="OS07G0183000 PROTEIN-RELATED"/>
    <property type="match status" value="1"/>
</dbReference>
<dbReference type="InterPro" id="IPR036047">
    <property type="entry name" value="F-box-like_dom_sf"/>
</dbReference>
<evidence type="ECO:0000313" key="2">
    <source>
        <dbReference type="EMBL" id="KAB2613973.1"/>
    </source>
</evidence>
<keyword evidence="3" id="KW-1185">Reference proteome</keyword>
<reference evidence="2 3" key="3">
    <citation type="submission" date="2019-11" db="EMBL/GenBank/DDBJ databases">
        <title>A de novo genome assembly of a pear dwarfing rootstock.</title>
        <authorList>
            <person name="Wang F."/>
            <person name="Wang J."/>
            <person name="Li S."/>
            <person name="Zhang Y."/>
            <person name="Fang M."/>
            <person name="Ma L."/>
            <person name="Zhao Y."/>
            <person name="Jiang S."/>
        </authorList>
    </citation>
    <scope>NUCLEOTIDE SEQUENCE [LARGE SCALE GENOMIC DNA]</scope>
    <source>
        <strain evidence="2">S2</strain>
        <tissue evidence="2">Leaf</tissue>
    </source>
</reference>
<dbReference type="AlphaFoldDB" id="A0A5N5GG11"/>
<dbReference type="CDD" id="cd09917">
    <property type="entry name" value="F-box_SF"/>
    <property type="match status" value="1"/>
</dbReference>
<protein>
    <recommendedName>
        <fullName evidence="1">F-box domain-containing protein</fullName>
    </recommendedName>
</protein>
<accession>A0A5N5GG11</accession>
<dbReference type="Proteomes" id="UP000327157">
    <property type="component" value="Chromosome 9"/>
</dbReference>
<dbReference type="EMBL" id="SMOL01000458">
    <property type="protein sequence ID" value="KAB2613973.1"/>
    <property type="molecule type" value="Genomic_DNA"/>
</dbReference>
<feature type="domain" description="F-box" evidence="1">
    <location>
        <begin position="72"/>
        <end position="113"/>
    </location>
</feature>
<dbReference type="Pfam" id="PF03478">
    <property type="entry name" value="Beta-prop_KIB1-4"/>
    <property type="match status" value="1"/>
</dbReference>
<dbReference type="PANTHER" id="PTHR44259:SF114">
    <property type="entry name" value="OS06G0707300 PROTEIN"/>
    <property type="match status" value="1"/>
</dbReference>
<gene>
    <name evidence="2" type="ORF">D8674_036289</name>
</gene>
<dbReference type="InterPro" id="IPR050942">
    <property type="entry name" value="F-box_BR-signaling"/>
</dbReference>